<sequence length="392" mass="41878">MTRRGGWNARLRRRSSGHPVIYLVAPSGNPNFGDELIARGWLRWLAREHPQATVVLDCHTTGQAAVLLAGAHPRLIVTDTIWRINAATVGLPVDIAVEYSADAVRNPGRDPRLVDGVELLRSASVIHFLGGGYLNAVWPHHTALLASALEAGSVSGGRVVATGQGLMPPPDGRCGEHLAALGARFDLFDVRDEPSMSVIGGDTVGFSADDAWLDLDPRVIYDAGSPIADRRFMFCLQSDLVEDAGGVDGIERVIVELIDRWQITGDDAAFVEGIPGNDRILYDRLSPRLPGAAFVPFTALWNHGVPAHPDQVWVSSRFHLHLVAAAAGASGVVVSGRADYYPIKHGSLMAAGSQWIGIDAVGDTPPSAGGFEPDVVATLAKTKRAVAEKIYH</sequence>
<name>A0A916T7H9_9ACTN</name>
<reference evidence="2" key="2">
    <citation type="submission" date="2020-09" db="EMBL/GenBank/DDBJ databases">
        <authorList>
            <person name="Sun Q."/>
            <person name="Zhou Y."/>
        </authorList>
    </citation>
    <scope>NUCLEOTIDE SEQUENCE</scope>
    <source>
        <strain evidence="2">CGMCC 1.12827</strain>
    </source>
</reference>
<accession>A0A916T7H9</accession>
<protein>
    <recommendedName>
        <fullName evidence="1">Polysaccharide pyruvyl transferase domain-containing protein</fullName>
    </recommendedName>
</protein>
<evidence type="ECO:0000313" key="3">
    <source>
        <dbReference type="Proteomes" id="UP000621454"/>
    </source>
</evidence>
<dbReference type="InterPro" id="IPR007345">
    <property type="entry name" value="Polysacch_pyruvyl_Trfase"/>
</dbReference>
<dbReference type="RefSeq" id="WP_188586759.1">
    <property type="nucleotide sequence ID" value="NZ_BMGC01000015.1"/>
</dbReference>
<comment type="caution">
    <text evidence="2">The sequence shown here is derived from an EMBL/GenBank/DDBJ whole genome shotgun (WGS) entry which is preliminary data.</text>
</comment>
<gene>
    <name evidence="2" type="ORF">GCM10011489_23290</name>
</gene>
<feature type="domain" description="Polysaccharide pyruvyl transferase" evidence="1">
    <location>
        <begin position="31"/>
        <end position="216"/>
    </location>
</feature>
<organism evidence="2 3">
    <name type="scientific">Gordonia jinhuaensis</name>
    <dbReference type="NCBI Taxonomy" id="1517702"/>
    <lineage>
        <taxon>Bacteria</taxon>
        <taxon>Bacillati</taxon>
        <taxon>Actinomycetota</taxon>
        <taxon>Actinomycetes</taxon>
        <taxon>Mycobacteriales</taxon>
        <taxon>Gordoniaceae</taxon>
        <taxon>Gordonia</taxon>
    </lineage>
</organism>
<dbReference type="EMBL" id="BMGC01000015">
    <property type="protein sequence ID" value="GGB34551.1"/>
    <property type="molecule type" value="Genomic_DNA"/>
</dbReference>
<dbReference type="AlphaFoldDB" id="A0A916T7H9"/>
<evidence type="ECO:0000313" key="2">
    <source>
        <dbReference type="EMBL" id="GGB34551.1"/>
    </source>
</evidence>
<proteinExistence type="predicted"/>
<evidence type="ECO:0000259" key="1">
    <source>
        <dbReference type="Pfam" id="PF04230"/>
    </source>
</evidence>
<reference evidence="2" key="1">
    <citation type="journal article" date="2014" name="Int. J. Syst. Evol. Microbiol.">
        <title>Complete genome sequence of Corynebacterium casei LMG S-19264T (=DSM 44701T), isolated from a smear-ripened cheese.</title>
        <authorList>
            <consortium name="US DOE Joint Genome Institute (JGI-PGF)"/>
            <person name="Walter F."/>
            <person name="Albersmeier A."/>
            <person name="Kalinowski J."/>
            <person name="Ruckert C."/>
        </authorList>
    </citation>
    <scope>NUCLEOTIDE SEQUENCE</scope>
    <source>
        <strain evidence="2">CGMCC 1.12827</strain>
    </source>
</reference>
<dbReference type="Proteomes" id="UP000621454">
    <property type="component" value="Unassembled WGS sequence"/>
</dbReference>
<keyword evidence="3" id="KW-1185">Reference proteome</keyword>
<dbReference type="Pfam" id="PF04230">
    <property type="entry name" value="PS_pyruv_trans"/>
    <property type="match status" value="1"/>
</dbReference>